<organism evidence="2 3">
    <name type="scientific">candidate division MSBL1 archaeon SCGC-AAA261O19</name>
    <dbReference type="NCBI Taxonomy" id="1698277"/>
    <lineage>
        <taxon>Archaea</taxon>
        <taxon>Methanobacteriati</taxon>
        <taxon>Methanobacteriota</taxon>
        <taxon>candidate division MSBL1</taxon>
    </lineage>
</organism>
<proteinExistence type="predicted"/>
<keyword evidence="1" id="KW-0472">Membrane</keyword>
<keyword evidence="1" id="KW-0812">Transmembrane</keyword>
<comment type="caution">
    <text evidence="2">The sequence shown here is derived from an EMBL/GenBank/DDBJ whole genome shotgun (WGS) entry which is preliminary data.</text>
</comment>
<accession>A0A133VDQ1</accession>
<feature type="transmembrane region" description="Helical" evidence="1">
    <location>
        <begin position="39"/>
        <end position="59"/>
    </location>
</feature>
<reference evidence="2 3" key="1">
    <citation type="journal article" date="2016" name="Sci. Rep.">
        <title>Metabolic traits of an uncultured archaeal lineage -MSBL1- from brine pools of the Red Sea.</title>
        <authorList>
            <person name="Mwirichia R."/>
            <person name="Alam I."/>
            <person name="Rashid M."/>
            <person name="Vinu M."/>
            <person name="Ba-Alawi W."/>
            <person name="Anthony Kamau A."/>
            <person name="Kamanda Ngugi D."/>
            <person name="Goker M."/>
            <person name="Klenk H.P."/>
            <person name="Bajic V."/>
            <person name="Stingl U."/>
        </authorList>
    </citation>
    <scope>NUCLEOTIDE SEQUENCE [LARGE SCALE GENOMIC DNA]</scope>
    <source>
        <strain evidence="2">SCGC-AAA261O19</strain>
    </source>
</reference>
<feature type="transmembrane region" description="Helical" evidence="1">
    <location>
        <begin position="71"/>
        <end position="92"/>
    </location>
</feature>
<gene>
    <name evidence="2" type="ORF">AKJ48_02100</name>
</gene>
<feature type="transmembrane region" description="Helical" evidence="1">
    <location>
        <begin position="12"/>
        <end position="33"/>
    </location>
</feature>
<sequence length="96" mass="10700">MGSWQRKALIALFYPFTLLMIVAGFTAFVLLVFDFSTFFAATVALCFFSFSATILYLIFRPVIKLLDVRWIFLGLVVAADVLAILSLGTLLLRGIV</sequence>
<evidence type="ECO:0000313" key="3">
    <source>
        <dbReference type="Proteomes" id="UP000070076"/>
    </source>
</evidence>
<evidence type="ECO:0000256" key="1">
    <source>
        <dbReference type="SAM" id="Phobius"/>
    </source>
</evidence>
<keyword evidence="1" id="KW-1133">Transmembrane helix</keyword>
<protein>
    <submittedName>
        <fullName evidence="2">Uncharacterized protein</fullName>
    </submittedName>
</protein>
<dbReference type="EMBL" id="LHYB01000022">
    <property type="protein sequence ID" value="KXB04572.1"/>
    <property type="molecule type" value="Genomic_DNA"/>
</dbReference>
<keyword evidence="3" id="KW-1185">Reference proteome</keyword>
<evidence type="ECO:0000313" key="2">
    <source>
        <dbReference type="EMBL" id="KXB04572.1"/>
    </source>
</evidence>
<name>A0A133VDQ1_9EURY</name>
<dbReference type="Proteomes" id="UP000070076">
    <property type="component" value="Unassembled WGS sequence"/>
</dbReference>
<dbReference type="AlphaFoldDB" id="A0A133VDQ1"/>